<keyword evidence="1" id="KW-0472">Membrane</keyword>
<sequence>MLPIGRYVMKHIVSVFILVVAVLVAGQHAVHAEPVFAVDVNNTLLRFDSSQPGVVTTIGAITGLQAGEQILGIDFRPASQLTALYGLGSGNNVYLINTFTGAATAVTGGAAFALNGGAFGVDFNPVPDRIRVISDADQSLRLNPNNGALAGTDTPVAYAAGDSNAGANPNIVGAAYTNSAGPTATATTLFDIDSNLDILVRQGGPVVPPGQSPNLGVLNTIGALGVDTSDLVGFDISGNSGLAFASLTLSDGFSDLYTIDLATGAATLIGDIGDGSLAIRGIAVSAVPEPGTIVLFGCGIAGLLGYGWRRRRHTV</sequence>
<dbReference type="SUPFAM" id="SSF69322">
    <property type="entry name" value="Tricorn protease domain 2"/>
    <property type="match status" value="1"/>
</dbReference>
<evidence type="ECO:0000259" key="2">
    <source>
        <dbReference type="Pfam" id="PF07589"/>
    </source>
</evidence>
<protein>
    <submittedName>
        <fullName evidence="4">DUF4394 domain-containing protein</fullName>
    </submittedName>
</protein>
<proteinExistence type="predicted"/>
<feature type="domain" description="DUF4394" evidence="3">
    <location>
        <begin position="43"/>
        <end position="283"/>
    </location>
</feature>
<evidence type="ECO:0000259" key="3">
    <source>
        <dbReference type="Pfam" id="PF14339"/>
    </source>
</evidence>
<dbReference type="Pfam" id="PF07589">
    <property type="entry name" value="PEP-CTERM"/>
    <property type="match status" value="1"/>
</dbReference>
<feature type="domain" description="Ice-binding protein C-terminal" evidence="2">
    <location>
        <begin position="286"/>
        <end position="311"/>
    </location>
</feature>
<dbReference type="EMBL" id="VGLS01000058">
    <property type="protein sequence ID" value="MBM3222812.1"/>
    <property type="molecule type" value="Genomic_DNA"/>
</dbReference>
<dbReference type="Proteomes" id="UP000712673">
    <property type="component" value="Unassembled WGS sequence"/>
</dbReference>
<dbReference type="InterPro" id="IPR025507">
    <property type="entry name" value="DUF4394"/>
</dbReference>
<dbReference type="AlphaFoldDB" id="A0A937VXN6"/>
<dbReference type="NCBIfam" id="TIGR02595">
    <property type="entry name" value="PEP_CTERM"/>
    <property type="match status" value="1"/>
</dbReference>
<gene>
    <name evidence="4" type="ORF">FJZ47_03270</name>
</gene>
<keyword evidence="1" id="KW-0812">Transmembrane</keyword>
<organism evidence="4 5">
    <name type="scientific">Tectimicrobiota bacterium</name>
    <dbReference type="NCBI Taxonomy" id="2528274"/>
    <lineage>
        <taxon>Bacteria</taxon>
        <taxon>Pseudomonadati</taxon>
        <taxon>Nitrospinota/Tectimicrobiota group</taxon>
        <taxon>Candidatus Tectimicrobiota</taxon>
    </lineage>
</organism>
<name>A0A937VXN6_UNCTE</name>
<evidence type="ECO:0000313" key="5">
    <source>
        <dbReference type="Proteomes" id="UP000712673"/>
    </source>
</evidence>
<dbReference type="InterPro" id="IPR013424">
    <property type="entry name" value="Ice-binding_C"/>
</dbReference>
<keyword evidence="1" id="KW-1133">Transmembrane helix</keyword>
<comment type="caution">
    <text evidence="4">The sequence shown here is derived from an EMBL/GenBank/DDBJ whole genome shotgun (WGS) entry which is preliminary data.</text>
</comment>
<feature type="transmembrane region" description="Helical" evidence="1">
    <location>
        <begin position="290"/>
        <end position="308"/>
    </location>
</feature>
<evidence type="ECO:0000313" key="4">
    <source>
        <dbReference type="EMBL" id="MBM3222812.1"/>
    </source>
</evidence>
<accession>A0A937VXN6</accession>
<evidence type="ECO:0000256" key="1">
    <source>
        <dbReference type="SAM" id="Phobius"/>
    </source>
</evidence>
<dbReference type="Pfam" id="PF14339">
    <property type="entry name" value="DUF4394"/>
    <property type="match status" value="1"/>
</dbReference>
<reference evidence="4" key="1">
    <citation type="submission" date="2019-03" db="EMBL/GenBank/DDBJ databases">
        <title>Lake Tanganyika Metagenome-Assembled Genomes (MAGs).</title>
        <authorList>
            <person name="Tran P."/>
        </authorList>
    </citation>
    <scope>NUCLEOTIDE SEQUENCE</scope>
    <source>
        <strain evidence="4">K_DeepCast_65m_m2_066</strain>
    </source>
</reference>